<dbReference type="Proteomes" id="UP000766609">
    <property type="component" value="Unassembled WGS sequence"/>
</dbReference>
<comment type="caution">
    <text evidence="1">The sequence shown here is derived from an EMBL/GenBank/DDBJ whole genome shotgun (WGS) entry which is preliminary data.</text>
</comment>
<protein>
    <submittedName>
        <fullName evidence="1">Uncharacterized protein</fullName>
    </submittedName>
</protein>
<reference evidence="1 2" key="1">
    <citation type="submission" date="2021-06" db="EMBL/GenBank/DDBJ databases">
        <title>44 bacteria genomes isolated from Dapeng, Shenzhen.</title>
        <authorList>
            <person name="Zheng W."/>
            <person name="Yu S."/>
            <person name="Huang Y."/>
        </authorList>
    </citation>
    <scope>NUCLEOTIDE SEQUENCE [LARGE SCALE GENOMIC DNA]</scope>
    <source>
        <strain evidence="1 2">DP5N14-6</strain>
    </source>
</reference>
<organism evidence="1 2">
    <name type="scientific">Algoriphagus marincola</name>
    <dbReference type="NCBI Taxonomy" id="264027"/>
    <lineage>
        <taxon>Bacteria</taxon>
        <taxon>Pseudomonadati</taxon>
        <taxon>Bacteroidota</taxon>
        <taxon>Cytophagia</taxon>
        <taxon>Cytophagales</taxon>
        <taxon>Cyclobacteriaceae</taxon>
        <taxon>Algoriphagus</taxon>
    </lineage>
</organism>
<sequence>MFRVNGGDFEEDSIIVDEFTASLVNEKRELIIDGKVVRYTAFGTWVYHDDFTARVEELLPTMTDAQMKEIYATHDFAEDPFYEIEPGIFLFGTTEQANAEMELKTVDYSNAALAPWSPNPFHFPYCNRTTNRRAPYIHPDNTWRGSVEITSQWVFENNRRFRAKAWSTNYVTHATSGFHTKLQRRRLGIWWASEADEISVAVRGKVYFPYLLSDPNLEGLYIPIKLDPWLYNNGFRLEQTQNKASVSFGLITAQVGLTSNLNNFISSFAFCDPNKDFGQNSGSFINGSSKFCKPKWKAAKNVKIKESESCHYVKKGSFQGELQIKMKFND</sequence>
<accession>A0ABS7MZC9</accession>
<name>A0ABS7MZC9_9BACT</name>
<gene>
    <name evidence="1" type="ORF">KUV23_00475</name>
</gene>
<dbReference type="RefSeq" id="WP_222582703.1">
    <property type="nucleotide sequence ID" value="NZ_JAHVHP010000001.1"/>
</dbReference>
<keyword evidence="2" id="KW-1185">Reference proteome</keyword>
<dbReference type="EMBL" id="JAHVHP010000001">
    <property type="protein sequence ID" value="MBY5949422.1"/>
    <property type="molecule type" value="Genomic_DNA"/>
</dbReference>
<proteinExistence type="predicted"/>
<evidence type="ECO:0000313" key="1">
    <source>
        <dbReference type="EMBL" id="MBY5949422.1"/>
    </source>
</evidence>
<evidence type="ECO:0000313" key="2">
    <source>
        <dbReference type="Proteomes" id="UP000766609"/>
    </source>
</evidence>